<reference evidence="1 2" key="1">
    <citation type="submission" date="2019-05" db="EMBL/GenBank/DDBJ databases">
        <title>Another draft genome of Portunus trituberculatus and its Hox gene families provides insights of decapod evolution.</title>
        <authorList>
            <person name="Jeong J.-H."/>
            <person name="Song I."/>
            <person name="Kim S."/>
            <person name="Choi T."/>
            <person name="Kim D."/>
            <person name="Ryu S."/>
            <person name="Kim W."/>
        </authorList>
    </citation>
    <scope>NUCLEOTIDE SEQUENCE [LARGE SCALE GENOMIC DNA]</scope>
    <source>
        <tissue evidence="1">Muscle</tissue>
    </source>
</reference>
<dbReference type="Proteomes" id="UP000324222">
    <property type="component" value="Unassembled WGS sequence"/>
</dbReference>
<evidence type="ECO:0000313" key="1">
    <source>
        <dbReference type="EMBL" id="MPC41399.1"/>
    </source>
</evidence>
<gene>
    <name evidence="1" type="ORF">E2C01_034989</name>
</gene>
<proteinExistence type="predicted"/>
<organism evidence="1 2">
    <name type="scientific">Portunus trituberculatus</name>
    <name type="common">Swimming crab</name>
    <name type="synonym">Neptunus trituberculatus</name>
    <dbReference type="NCBI Taxonomy" id="210409"/>
    <lineage>
        <taxon>Eukaryota</taxon>
        <taxon>Metazoa</taxon>
        <taxon>Ecdysozoa</taxon>
        <taxon>Arthropoda</taxon>
        <taxon>Crustacea</taxon>
        <taxon>Multicrustacea</taxon>
        <taxon>Malacostraca</taxon>
        <taxon>Eumalacostraca</taxon>
        <taxon>Eucarida</taxon>
        <taxon>Decapoda</taxon>
        <taxon>Pleocyemata</taxon>
        <taxon>Brachyura</taxon>
        <taxon>Eubrachyura</taxon>
        <taxon>Portunoidea</taxon>
        <taxon>Portunidae</taxon>
        <taxon>Portuninae</taxon>
        <taxon>Portunus</taxon>
    </lineage>
</organism>
<name>A0A5B7F843_PORTR</name>
<sequence>MGGAVGGDSSDVTFKQREELKKRLVSRKNDNTPQTSAVYACVTAVATDTSGTTSKLLDNILELQLLLGETN</sequence>
<evidence type="ECO:0000313" key="2">
    <source>
        <dbReference type="Proteomes" id="UP000324222"/>
    </source>
</evidence>
<dbReference type="EMBL" id="VSRR010005042">
    <property type="protein sequence ID" value="MPC41399.1"/>
    <property type="molecule type" value="Genomic_DNA"/>
</dbReference>
<comment type="caution">
    <text evidence="1">The sequence shown here is derived from an EMBL/GenBank/DDBJ whole genome shotgun (WGS) entry which is preliminary data.</text>
</comment>
<accession>A0A5B7F843</accession>
<protein>
    <submittedName>
        <fullName evidence="1">Uncharacterized protein</fullName>
    </submittedName>
</protein>
<dbReference type="AlphaFoldDB" id="A0A5B7F843"/>
<keyword evidence="2" id="KW-1185">Reference proteome</keyword>